<proteinExistence type="predicted"/>
<dbReference type="EMBL" id="JH432074">
    <property type="status" value="NOT_ANNOTATED_CDS"/>
    <property type="molecule type" value="Genomic_DNA"/>
</dbReference>
<evidence type="ECO:0000313" key="3">
    <source>
        <dbReference type="EnsemblMetazoa" id="SMAR011564-PA"/>
    </source>
</evidence>
<accession>T1JCP5</accession>
<dbReference type="OMA" id="IVECSAH"/>
<dbReference type="Proteomes" id="UP000014500">
    <property type="component" value="Unassembled WGS sequence"/>
</dbReference>
<dbReference type="EnsemblMetazoa" id="SMAR011564-RA">
    <property type="protein sequence ID" value="SMAR011564-PA"/>
    <property type="gene ID" value="SMAR011564"/>
</dbReference>
<organism evidence="3 4">
    <name type="scientific">Strigamia maritima</name>
    <name type="common">European centipede</name>
    <name type="synonym">Geophilus maritimus</name>
    <dbReference type="NCBI Taxonomy" id="126957"/>
    <lineage>
        <taxon>Eukaryota</taxon>
        <taxon>Metazoa</taxon>
        <taxon>Ecdysozoa</taxon>
        <taxon>Arthropoda</taxon>
        <taxon>Myriapoda</taxon>
        <taxon>Chilopoda</taxon>
        <taxon>Pleurostigmophora</taxon>
        <taxon>Geophilomorpha</taxon>
        <taxon>Linotaeniidae</taxon>
        <taxon>Strigamia</taxon>
    </lineage>
</organism>
<sequence length="173" mass="19053">MRANGGSGRGAVVDPDSSRGPVFITEPPDRVDFSNSTGAIVECSAHGNPLPIVHWSLMNGSSVNDVKNIRHILPNGSLHFPSFRANLYQQDVHAGRYQCIASSPLGVIRSRPVHVRAVVQQYYEVQVYDEFVIIGNTAVLKCHIPPFVKEYVQVEAWIRNKHLPIQSGVLSGK</sequence>
<evidence type="ECO:0000256" key="1">
    <source>
        <dbReference type="SAM" id="MobiDB-lite"/>
    </source>
</evidence>
<dbReference type="STRING" id="126957.T1JCP5"/>
<evidence type="ECO:0000259" key="2">
    <source>
        <dbReference type="PROSITE" id="PS50835"/>
    </source>
</evidence>
<reference evidence="3" key="2">
    <citation type="submission" date="2015-02" db="UniProtKB">
        <authorList>
            <consortium name="EnsemblMetazoa"/>
        </authorList>
    </citation>
    <scope>IDENTIFICATION</scope>
</reference>
<dbReference type="InterPro" id="IPR013783">
    <property type="entry name" value="Ig-like_fold"/>
</dbReference>
<dbReference type="HOGENOM" id="CLU_101117_1_1_1"/>
<dbReference type="Gene3D" id="2.60.40.10">
    <property type="entry name" value="Immunoglobulins"/>
    <property type="match status" value="2"/>
</dbReference>
<dbReference type="InterPro" id="IPR007110">
    <property type="entry name" value="Ig-like_dom"/>
</dbReference>
<dbReference type="InterPro" id="IPR036179">
    <property type="entry name" value="Ig-like_dom_sf"/>
</dbReference>
<dbReference type="PhylomeDB" id="T1JCP5"/>
<dbReference type="PROSITE" id="PS50835">
    <property type="entry name" value="IG_LIKE"/>
    <property type="match status" value="1"/>
</dbReference>
<name>T1JCP5_STRMM</name>
<protein>
    <recommendedName>
        <fullName evidence="2">Ig-like domain-containing protein</fullName>
    </recommendedName>
</protein>
<dbReference type="eggNOG" id="KOG3510">
    <property type="taxonomic scope" value="Eukaryota"/>
</dbReference>
<dbReference type="SUPFAM" id="SSF48726">
    <property type="entry name" value="Immunoglobulin"/>
    <property type="match status" value="1"/>
</dbReference>
<feature type="region of interest" description="Disordered" evidence="1">
    <location>
        <begin position="1"/>
        <end position="21"/>
    </location>
</feature>
<reference evidence="4" key="1">
    <citation type="submission" date="2011-05" db="EMBL/GenBank/DDBJ databases">
        <authorList>
            <person name="Richards S.R."/>
            <person name="Qu J."/>
            <person name="Jiang H."/>
            <person name="Jhangiani S.N."/>
            <person name="Agravi P."/>
            <person name="Goodspeed R."/>
            <person name="Gross S."/>
            <person name="Mandapat C."/>
            <person name="Jackson L."/>
            <person name="Mathew T."/>
            <person name="Pu L."/>
            <person name="Thornton R."/>
            <person name="Saada N."/>
            <person name="Wilczek-Boney K.B."/>
            <person name="Lee S."/>
            <person name="Kovar C."/>
            <person name="Wu Y."/>
            <person name="Scherer S.E."/>
            <person name="Worley K.C."/>
            <person name="Muzny D.M."/>
            <person name="Gibbs R."/>
        </authorList>
    </citation>
    <scope>NUCLEOTIDE SEQUENCE</scope>
    <source>
        <strain evidence="4">Brora</strain>
    </source>
</reference>
<feature type="domain" description="Ig-like" evidence="2">
    <location>
        <begin position="21"/>
        <end position="114"/>
    </location>
</feature>
<keyword evidence="4" id="KW-1185">Reference proteome</keyword>
<evidence type="ECO:0000313" key="4">
    <source>
        <dbReference type="Proteomes" id="UP000014500"/>
    </source>
</evidence>
<dbReference type="Pfam" id="PF13927">
    <property type="entry name" value="Ig_3"/>
    <property type="match status" value="1"/>
</dbReference>
<dbReference type="AlphaFoldDB" id="T1JCP5"/>